<proteinExistence type="predicted"/>
<geneLocation type="plasmid" evidence="1 2">
    <name>pUW774mp</name>
</geneLocation>
<organism evidence="1 2">
    <name type="scientific">Ralstonia solanacearum</name>
    <name type="common">Pseudomonas solanacearum</name>
    <dbReference type="NCBI Taxonomy" id="305"/>
    <lineage>
        <taxon>Bacteria</taxon>
        <taxon>Pseudomonadati</taxon>
        <taxon>Pseudomonadota</taxon>
        <taxon>Betaproteobacteria</taxon>
        <taxon>Burkholderiales</taxon>
        <taxon>Burkholderiaceae</taxon>
        <taxon>Ralstonia</taxon>
        <taxon>Ralstonia solanacearum species complex</taxon>
    </lineage>
</organism>
<keyword evidence="1" id="KW-0614">Plasmid</keyword>
<dbReference type="InterPro" id="IPR031796">
    <property type="entry name" value="DUF5076"/>
</dbReference>
<dbReference type="Proteomes" id="UP000593970">
    <property type="component" value="Plasmid pUW774mp"/>
</dbReference>
<dbReference type="Pfam" id="PF16826">
    <property type="entry name" value="DUF5076"/>
    <property type="match status" value="1"/>
</dbReference>
<sequence>MNERPIPIPALRDEDAVEMLRVWIAEGKLHCSMKIGMYLETMNVPEERAWGGILADATRHIANALESGYSENRGVSIEKIKESYLKAPRYTHLRSPIMNQGLTRGHQAASHRAFCMPIPRKPLLQGAPGDAPKN</sequence>
<reference evidence="2" key="1">
    <citation type="submission" date="2020-04" db="EMBL/GenBank/DDBJ databases">
        <title>Ralstonia solanacearum UW576, UW763, UW773, and UW774.</title>
        <authorList>
            <person name="Steidl O."/>
            <person name="Truchon A."/>
            <person name="Allen C."/>
        </authorList>
    </citation>
    <scope>NUCLEOTIDE SEQUENCE [LARGE SCALE GENOMIC DNA]</scope>
    <source>
        <strain evidence="2">UW774</strain>
        <plasmid evidence="2">pUW774mp</plasmid>
    </source>
</reference>
<dbReference type="Gene3D" id="3.30.2370.10">
    <property type="entry name" value="putative pyruvate dehydrogenase"/>
    <property type="match status" value="1"/>
</dbReference>
<evidence type="ECO:0000313" key="2">
    <source>
        <dbReference type="Proteomes" id="UP000593970"/>
    </source>
</evidence>
<evidence type="ECO:0000313" key="1">
    <source>
        <dbReference type="EMBL" id="QOK99218.1"/>
    </source>
</evidence>
<gene>
    <name evidence="1" type="ORF">HF909_23000</name>
</gene>
<name>A0AA92K710_RALSL</name>
<protein>
    <submittedName>
        <fullName evidence="1">DUF5076 domain-containing protein</fullName>
    </submittedName>
</protein>
<dbReference type="EMBL" id="CP051170">
    <property type="protein sequence ID" value="QOK99218.1"/>
    <property type="molecule type" value="Genomic_DNA"/>
</dbReference>
<dbReference type="AlphaFoldDB" id="A0AA92K710"/>
<accession>A0AA92K710</accession>